<evidence type="ECO:0000256" key="3">
    <source>
        <dbReference type="ARBA" id="ARBA00022989"/>
    </source>
</evidence>
<name>A0A2J6S4I8_HYAVF</name>
<dbReference type="Pfam" id="PF20684">
    <property type="entry name" value="Fung_rhodopsin"/>
    <property type="match status" value="1"/>
</dbReference>
<feature type="transmembrane region" description="Helical" evidence="7">
    <location>
        <begin position="54"/>
        <end position="77"/>
    </location>
</feature>
<reference evidence="9 10" key="1">
    <citation type="submission" date="2016-04" db="EMBL/GenBank/DDBJ databases">
        <title>A degradative enzymes factory behind the ericoid mycorrhizal symbiosis.</title>
        <authorList>
            <consortium name="DOE Joint Genome Institute"/>
            <person name="Martino E."/>
            <person name="Morin E."/>
            <person name="Grelet G."/>
            <person name="Kuo A."/>
            <person name="Kohler A."/>
            <person name="Daghino S."/>
            <person name="Barry K."/>
            <person name="Choi C."/>
            <person name="Cichocki N."/>
            <person name="Clum A."/>
            <person name="Copeland A."/>
            <person name="Hainaut M."/>
            <person name="Haridas S."/>
            <person name="Labutti K."/>
            <person name="Lindquist E."/>
            <person name="Lipzen A."/>
            <person name="Khouja H.-R."/>
            <person name="Murat C."/>
            <person name="Ohm R."/>
            <person name="Olson A."/>
            <person name="Spatafora J."/>
            <person name="Veneault-Fourrey C."/>
            <person name="Henrissat B."/>
            <person name="Grigoriev I."/>
            <person name="Martin F."/>
            <person name="Perotto S."/>
        </authorList>
    </citation>
    <scope>NUCLEOTIDE SEQUENCE [LARGE SCALE GENOMIC DNA]</scope>
    <source>
        <strain evidence="9 10">F</strain>
    </source>
</reference>
<proteinExistence type="inferred from homology"/>
<dbReference type="EMBL" id="KZ613940">
    <property type="protein sequence ID" value="PMD45693.1"/>
    <property type="molecule type" value="Genomic_DNA"/>
</dbReference>
<evidence type="ECO:0000256" key="1">
    <source>
        <dbReference type="ARBA" id="ARBA00004141"/>
    </source>
</evidence>
<organism evidence="9 10">
    <name type="scientific">Hyaloscypha variabilis (strain UAMH 11265 / GT02V1 / F)</name>
    <name type="common">Meliniomyces variabilis</name>
    <dbReference type="NCBI Taxonomy" id="1149755"/>
    <lineage>
        <taxon>Eukaryota</taxon>
        <taxon>Fungi</taxon>
        <taxon>Dikarya</taxon>
        <taxon>Ascomycota</taxon>
        <taxon>Pezizomycotina</taxon>
        <taxon>Leotiomycetes</taxon>
        <taxon>Helotiales</taxon>
        <taxon>Hyaloscyphaceae</taxon>
        <taxon>Hyaloscypha</taxon>
        <taxon>Hyaloscypha variabilis</taxon>
    </lineage>
</organism>
<keyword evidence="3 7" id="KW-1133">Transmembrane helix</keyword>
<feature type="compositionally biased region" description="Basic and acidic residues" evidence="6">
    <location>
        <begin position="374"/>
        <end position="401"/>
    </location>
</feature>
<accession>A0A2J6S4I8</accession>
<feature type="transmembrane region" description="Helical" evidence="7">
    <location>
        <begin position="131"/>
        <end position="153"/>
    </location>
</feature>
<feature type="transmembrane region" description="Helical" evidence="7">
    <location>
        <begin position="20"/>
        <end position="42"/>
    </location>
</feature>
<evidence type="ECO:0000313" key="9">
    <source>
        <dbReference type="EMBL" id="PMD45693.1"/>
    </source>
</evidence>
<dbReference type="PANTHER" id="PTHR33048">
    <property type="entry name" value="PTH11-LIKE INTEGRAL MEMBRANE PROTEIN (AFU_ORTHOLOGUE AFUA_5G11245)"/>
    <property type="match status" value="1"/>
</dbReference>
<dbReference type="InterPro" id="IPR052337">
    <property type="entry name" value="SAT4-like"/>
</dbReference>
<feature type="region of interest" description="Disordered" evidence="6">
    <location>
        <begin position="373"/>
        <end position="401"/>
    </location>
</feature>
<comment type="subcellular location">
    <subcellularLocation>
        <location evidence="1">Membrane</location>
        <topology evidence="1">Multi-pass membrane protein</topology>
    </subcellularLocation>
</comment>
<evidence type="ECO:0000256" key="7">
    <source>
        <dbReference type="SAM" id="Phobius"/>
    </source>
</evidence>
<dbReference type="GO" id="GO:0016020">
    <property type="term" value="C:membrane"/>
    <property type="evidence" value="ECO:0007669"/>
    <property type="project" value="UniProtKB-SubCell"/>
</dbReference>
<dbReference type="AlphaFoldDB" id="A0A2J6S4I8"/>
<sequence length="401" mass="44498">MPSSSLLDDPQYAAESRIPQILVGSIIPSVLATIFVLARLYSRAILTRSWGTDDIWVTVSWIAGLAIAILNCTYTKFGSGRHQIFQTTEEFANETLLAYFSRILYQTVLGTTKIGVCCLYLRVFTDRRSMVIIYALMAFITLFSVPLVIYVTVHCIPIHKVEPATCHSDSPDLFVSAVCNILVDFLLVIFVVPRILPLNIALRQKVALLLVVSLSSLEIIAAIVRLLKVMQFNVSLDRTWDFADITTWSAVEINTGLFCASAPAIKPLMRKWTPGFLSSTHSVSDVDRYRNHYSSTRDIARTATTKSQIGITAFELKDQLAQAPGERGSGRSKTIWGEDNKSKVSHMEDSDSARAILGERFGDGGIIKTVSISVHEHGGDQEEFKSSSEESRNRIARLESV</sequence>
<dbReference type="InterPro" id="IPR049326">
    <property type="entry name" value="Rhodopsin_dom_fungi"/>
</dbReference>
<feature type="transmembrane region" description="Helical" evidence="7">
    <location>
        <begin position="173"/>
        <end position="196"/>
    </location>
</feature>
<feature type="compositionally biased region" description="Basic and acidic residues" evidence="6">
    <location>
        <begin position="336"/>
        <end position="349"/>
    </location>
</feature>
<dbReference type="PANTHER" id="PTHR33048:SF108">
    <property type="entry name" value="INTEGRAL MEMBRANE PROTEIN"/>
    <property type="match status" value="1"/>
</dbReference>
<dbReference type="Proteomes" id="UP000235786">
    <property type="component" value="Unassembled WGS sequence"/>
</dbReference>
<feature type="transmembrane region" description="Helical" evidence="7">
    <location>
        <begin position="208"/>
        <end position="227"/>
    </location>
</feature>
<gene>
    <name evidence="9" type="ORF">L207DRAFT_562804</name>
</gene>
<protein>
    <recommendedName>
        <fullName evidence="8">Rhodopsin domain-containing protein</fullName>
    </recommendedName>
</protein>
<feature type="domain" description="Rhodopsin" evidence="8">
    <location>
        <begin position="38"/>
        <end position="271"/>
    </location>
</feature>
<feature type="transmembrane region" description="Helical" evidence="7">
    <location>
        <begin position="103"/>
        <end position="124"/>
    </location>
</feature>
<keyword evidence="10" id="KW-1185">Reference proteome</keyword>
<evidence type="ECO:0000259" key="8">
    <source>
        <dbReference type="Pfam" id="PF20684"/>
    </source>
</evidence>
<keyword evidence="4 7" id="KW-0472">Membrane</keyword>
<comment type="similarity">
    <text evidence="5">Belongs to the SAT4 family.</text>
</comment>
<evidence type="ECO:0000313" key="10">
    <source>
        <dbReference type="Proteomes" id="UP000235786"/>
    </source>
</evidence>
<evidence type="ECO:0000256" key="2">
    <source>
        <dbReference type="ARBA" id="ARBA00022692"/>
    </source>
</evidence>
<dbReference type="OrthoDB" id="444631at2759"/>
<evidence type="ECO:0000256" key="5">
    <source>
        <dbReference type="ARBA" id="ARBA00038359"/>
    </source>
</evidence>
<feature type="region of interest" description="Disordered" evidence="6">
    <location>
        <begin position="322"/>
        <end position="349"/>
    </location>
</feature>
<evidence type="ECO:0000256" key="6">
    <source>
        <dbReference type="SAM" id="MobiDB-lite"/>
    </source>
</evidence>
<keyword evidence="2 7" id="KW-0812">Transmembrane</keyword>
<evidence type="ECO:0000256" key="4">
    <source>
        <dbReference type="ARBA" id="ARBA00023136"/>
    </source>
</evidence>